<evidence type="ECO:0000313" key="6">
    <source>
        <dbReference type="EMBL" id="AXE17716.1"/>
    </source>
</evidence>
<proteinExistence type="predicted"/>
<sequence length="441" mass="48225">MSHQLKKQITLFSLTMIAVGSSIGSGIFRAPSEIAGYLPTTGWMLGVWVAGGVVALCGALTFAEIASIFPKAGGFYVFLKEAFGELPAFLYSWSMLLVINTGSLAALTLVFTSYLNELIPMPENVQLAVAVFTIALLTIMNVLGVKWGGVFASVFTSAKLVGIAVVVIIGFVAGTYAINITDFTWTSNAQNLPLVSSFGLALIGVSFSYGGYQHATFIAAEVKDANRLVPRAMLMGIGIVCLAYLSVNVAYLKLLPIERIAASTGVASEAISTVWGLGAKFISFLIVLSVLGTIGIYILTAPRIYFAMAQDGLFFKQFAEIHPRYQTPFWAIIFQSFWTIVLLIFWKTFSNLITYVVFVDTFFFFLTAAAIFKFRQRKLKRNYSTLAYPITPLIFMALSAFVVVNTLIEKPEQALAGLFFLGLGGIAYVYFKWKRALNTKN</sequence>
<feature type="transmembrane region" description="Helical" evidence="5">
    <location>
        <begin position="327"/>
        <end position="346"/>
    </location>
</feature>
<evidence type="ECO:0000256" key="1">
    <source>
        <dbReference type="ARBA" id="ARBA00004141"/>
    </source>
</evidence>
<name>A0A344TGE5_9BACT</name>
<keyword evidence="7" id="KW-1185">Reference proteome</keyword>
<dbReference type="GO" id="GO:0015179">
    <property type="term" value="F:L-amino acid transmembrane transporter activity"/>
    <property type="evidence" value="ECO:0007669"/>
    <property type="project" value="TreeGrafter"/>
</dbReference>
<dbReference type="RefSeq" id="WP_114066501.1">
    <property type="nucleotide sequence ID" value="NZ_CP030850.1"/>
</dbReference>
<dbReference type="OrthoDB" id="9810109at2"/>
<dbReference type="PANTHER" id="PTHR11785">
    <property type="entry name" value="AMINO ACID TRANSPORTER"/>
    <property type="match status" value="1"/>
</dbReference>
<dbReference type="PANTHER" id="PTHR11785:SF512">
    <property type="entry name" value="SOBREMESA, ISOFORM B"/>
    <property type="match status" value="1"/>
</dbReference>
<evidence type="ECO:0000256" key="5">
    <source>
        <dbReference type="SAM" id="Phobius"/>
    </source>
</evidence>
<evidence type="ECO:0000313" key="7">
    <source>
        <dbReference type="Proteomes" id="UP000251993"/>
    </source>
</evidence>
<comment type="subcellular location">
    <subcellularLocation>
        <location evidence="1">Membrane</location>
        <topology evidence="1">Multi-pass membrane protein</topology>
    </subcellularLocation>
</comment>
<dbReference type="GO" id="GO:0016020">
    <property type="term" value="C:membrane"/>
    <property type="evidence" value="ECO:0007669"/>
    <property type="project" value="UniProtKB-SubCell"/>
</dbReference>
<keyword evidence="4 5" id="KW-0472">Membrane</keyword>
<protein>
    <submittedName>
        <fullName evidence="6">Amino acid permease</fullName>
    </submittedName>
</protein>
<dbReference type="EMBL" id="CP030850">
    <property type="protein sequence ID" value="AXE17716.1"/>
    <property type="molecule type" value="Genomic_DNA"/>
</dbReference>
<evidence type="ECO:0000256" key="2">
    <source>
        <dbReference type="ARBA" id="ARBA00022692"/>
    </source>
</evidence>
<dbReference type="PIRSF" id="PIRSF006060">
    <property type="entry name" value="AA_transporter"/>
    <property type="match status" value="1"/>
</dbReference>
<evidence type="ECO:0000256" key="3">
    <source>
        <dbReference type="ARBA" id="ARBA00022989"/>
    </source>
</evidence>
<feature type="transmembrane region" description="Helical" evidence="5">
    <location>
        <begin position="9"/>
        <end position="28"/>
    </location>
</feature>
<gene>
    <name evidence="6" type="ORF">DR864_08195</name>
</gene>
<feature type="transmembrane region" description="Helical" evidence="5">
    <location>
        <begin position="160"/>
        <end position="180"/>
    </location>
</feature>
<evidence type="ECO:0000256" key="4">
    <source>
        <dbReference type="ARBA" id="ARBA00023136"/>
    </source>
</evidence>
<dbReference type="KEGG" id="run:DR864_08195"/>
<keyword evidence="2 5" id="KW-0812">Transmembrane</keyword>
<feature type="transmembrane region" description="Helical" evidence="5">
    <location>
        <begin position="48"/>
        <end position="69"/>
    </location>
</feature>
<feature type="transmembrane region" description="Helical" evidence="5">
    <location>
        <begin position="90"/>
        <end position="115"/>
    </location>
</feature>
<feature type="transmembrane region" description="Helical" evidence="5">
    <location>
        <begin position="352"/>
        <end position="374"/>
    </location>
</feature>
<dbReference type="Proteomes" id="UP000251993">
    <property type="component" value="Chromosome"/>
</dbReference>
<feature type="transmembrane region" description="Helical" evidence="5">
    <location>
        <begin position="414"/>
        <end position="431"/>
    </location>
</feature>
<accession>A0A344TGE5</accession>
<feature type="transmembrane region" description="Helical" evidence="5">
    <location>
        <begin position="192"/>
        <end position="212"/>
    </location>
</feature>
<feature type="transmembrane region" description="Helical" evidence="5">
    <location>
        <begin position="232"/>
        <end position="251"/>
    </location>
</feature>
<dbReference type="Gene3D" id="1.20.1740.10">
    <property type="entry name" value="Amino acid/polyamine transporter I"/>
    <property type="match status" value="1"/>
</dbReference>
<dbReference type="InterPro" id="IPR002293">
    <property type="entry name" value="AA/rel_permease1"/>
</dbReference>
<dbReference type="InterPro" id="IPR050598">
    <property type="entry name" value="AminoAcid_Transporter"/>
</dbReference>
<reference evidence="6 7" key="1">
    <citation type="submission" date="2018-07" db="EMBL/GenBank/DDBJ databases">
        <title>Genome sequencing of Runella.</title>
        <authorList>
            <person name="Baek M.-G."/>
            <person name="Yi H."/>
        </authorList>
    </citation>
    <scope>NUCLEOTIDE SEQUENCE [LARGE SCALE GENOMIC DNA]</scope>
    <source>
        <strain evidence="6 7">HYN0085</strain>
    </source>
</reference>
<dbReference type="AlphaFoldDB" id="A0A344TGE5"/>
<keyword evidence="3 5" id="KW-1133">Transmembrane helix</keyword>
<feature type="transmembrane region" description="Helical" evidence="5">
    <location>
        <begin position="281"/>
        <end position="306"/>
    </location>
</feature>
<feature type="transmembrane region" description="Helical" evidence="5">
    <location>
        <begin position="127"/>
        <end position="148"/>
    </location>
</feature>
<organism evidence="6 7">
    <name type="scientific">Runella rosea</name>
    <dbReference type="NCBI Taxonomy" id="2259595"/>
    <lineage>
        <taxon>Bacteria</taxon>
        <taxon>Pseudomonadati</taxon>
        <taxon>Bacteroidota</taxon>
        <taxon>Cytophagia</taxon>
        <taxon>Cytophagales</taxon>
        <taxon>Spirosomataceae</taxon>
        <taxon>Runella</taxon>
    </lineage>
</organism>
<feature type="transmembrane region" description="Helical" evidence="5">
    <location>
        <begin position="386"/>
        <end position="408"/>
    </location>
</feature>
<dbReference type="Pfam" id="PF13520">
    <property type="entry name" value="AA_permease_2"/>
    <property type="match status" value="1"/>
</dbReference>